<protein>
    <submittedName>
        <fullName evidence="1">Uncharacterized protein</fullName>
    </submittedName>
</protein>
<name>A0AAD4T229_9MAGN</name>
<proteinExistence type="predicted"/>
<dbReference type="EMBL" id="JAJJMB010007077">
    <property type="protein sequence ID" value="KAI3932279.1"/>
    <property type="molecule type" value="Genomic_DNA"/>
</dbReference>
<keyword evidence="2" id="KW-1185">Reference proteome</keyword>
<accession>A0AAD4T229</accession>
<sequence length="229" mass="25977">MVAGSVGLLRGELWKAAFWTLQTNSKQIAILPQAVNQIEERAANSMLSANASHNSWITMHKIEGLAKGNIISDSKLMRGYSQVALEKGEKSELQSNKEEIISLNKDRQMQSSVFEVGNCLHIKLQMKMHVHASTVDGVRFLTLKGTHTVICDAILKLIFMDDGVVLTSKYKAVGYKFSRYVVFREIGTEYFKCIGQFGIWTKFHAYGSDESFQFLRSRGTKVYYDHIFY</sequence>
<organism evidence="1 2">
    <name type="scientific">Papaver atlanticum</name>
    <dbReference type="NCBI Taxonomy" id="357466"/>
    <lineage>
        <taxon>Eukaryota</taxon>
        <taxon>Viridiplantae</taxon>
        <taxon>Streptophyta</taxon>
        <taxon>Embryophyta</taxon>
        <taxon>Tracheophyta</taxon>
        <taxon>Spermatophyta</taxon>
        <taxon>Magnoliopsida</taxon>
        <taxon>Ranunculales</taxon>
        <taxon>Papaveraceae</taxon>
        <taxon>Papaveroideae</taxon>
        <taxon>Papaver</taxon>
    </lineage>
</organism>
<dbReference type="Proteomes" id="UP001202328">
    <property type="component" value="Unassembled WGS sequence"/>
</dbReference>
<comment type="caution">
    <text evidence="1">The sequence shown here is derived from an EMBL/GenBank/DDBJ whole genome shotgun (WGS) entry which is preliminary data.</text>
</comment>
<gene>
    <name evidence="1" type="ORF">MKW98_024999</name>
</gene>
<dbReference type="AlphaFoldDB" id="A0AAD4T229"/>
<evidence type="ECO:0000313" key="1">
    <source>
        <dbReference type="EMBL" id="KAI3932279.1"/>
    </source>
</evidence>
<reference evidence="1" key="1">
    <citation type="submission" date="2022-04" db="EMBL/GenBank/DDBJ databases">
        <title>A functionally conserved STORR gene fusion in Papaver species that diverged 16.8 million years ago.</title>
        <authorList>
            <person name="Catania T."/>
        </authorList>
    </citation>
    <scope>NUCLEOTIDE SEQUENCE</scope>
    <source>
        <strain evidence="1">S-188037</strain>
    </source>
</reference>
<evidence type="ECO:0000313" key="2">
    <source>
        <dbReference type="Proteomes" id="UP001202328"/>
    </source>
</evidence>